<evidence type="ECO:0000313" key="13">
    <source>
        <dbReference type="EnsemblPlants" id="Solyc02g084450.3.1"/>
    </source>
</evidence>
<proteinExistence type="inferred from homology"/>
<evidence type="ECO:0000259" key="11">
    <source>
        <dbReference type="Pfam" id="PF23559"/>
    </source>
</evidence>
<feature type="domain" description="R13L1/DRL21-like LRR repeat region" evidence="12">
    <location>
        <begin position="674"/>
        <end position="797"/>
    </location>
</feature>
<feature type="domain" description="Disease resistance protein winged helix" evidence="11">
    <location>
        <begin position="421"/>
        <end position="490"/>
    </location>
</feature>
<keyword evidence="8" id="KW-0175">Coiled coil</keyword>
<dbReference type="Proteomes" id="UP000004994">
    <property type="component" value="Chromosome 2"/>
</dbReference>
<dbReference type="InterPro" id="IPR001611">
    <property type="entry name" value="Leu-rich_rpt"/>
</dbReference>
<keyword evidence="6" id="KW-0611">Plant defense</keyword>
<evidence type="ECO:0000256" key="6">
    <source>
        <dbReference type="ARBA" id="ARBA00022821"/>
    </source>
</evidence>
<dbReference type="InterPro" id="IPR003591">
    <property type="entry name" value="Leu-rich_rpt_typical-subtyp"/>
</dbReference>
<dbReference type="SUPFAM" id="SSF52540">
    <property type="entry name" value="P-loop containing nucleoside triphosphate hydrolases"/>
    <property type="match status" value="1"/>
</dbReference>
<dbReference type="GO" id="GO:0016020">
    <property type="term" value="C:membrane"/>
    <property type="evidence" value="ECO:0007669"/>
    <property type="project" value="UniProtKB-SubCell"/>
</dbReference>
<sequence length="882" mass="100366">MDEDFRAGFASYTFSLLFANFTEFAIDEVSKILNVSTELRKLDRMFLKLQGMVYRMECSRAYLWDSTHYKSSIAWVEEANGLIYHISDILEDISLNLGLREGEKLVNGNLLIDKFLLLIPRKISGIVEDLEDLIKEMGTDFLVDLVKQVPKVVATKQCCGFAGLSNPTHTIGRESQIEKVVEILTQNDVPLCITGMAGIGKTVFTHCLCENKEVKKAFPLLLWVSVSAEFELVRILRAAIESVSKESCYLTDLNVLRYTLQELLLSGDNFLVVLDDLCVEDLEDWNLLYAAFKVESKSSRLVFTTRNSKVASFIGAKMFCLQPLSDEDCWKIIKQRPFINNKMHNLDVIGLEIAKKCKGVPLVAKTIGDILHCLPVNEWDSLVKGNLWDLPQIENHVFPIFLLSYCCLPQHIKKCFSYCCLFPPEYVYKMKDIVLLWMAEGLIHPIDGRRIEDIGQEYFEELVWGSLFNSGNEYFHDFDGSYTMHEFNHHVAASVSSSICQRIKDNQSSYSFDRVRHLSICHGNTQSNGLHSFSKCHNLRTFTLLCATNIGPNVPTFFKNFKVIRVLNLKCGGITEIPEIVGNLKHLRYLDLSSNNISTLPSSLCELSLLQVLILENCTSLMCLPDKFSRLTNLRHLFFDVKHQIHQMPVNFRFLKELQTLNAFVVEAENGHTIEELEDLNSLTGSFSLIGLENILNGQSAATANLNKKQGIIELELQWRSHHERNIEYEISTGLQPHKNLERLVISDYRGTTFPSWLCYRPHYMLRSIYLRNCECCKVLPPLGKLQFLESLTIENMTLLVVVFPSLVDLGVFPSLKSLVFSTMPQLIGWGSGEYDMPQLTDLKFYTCPKLKAKDLIGCHLVQLLWKVSSSGIVQPSVTVAR</sequence>
<dbReference type="PRINTS" id="PR00364">
    <property type="entry name" value="DISEASERSIST"/>
</dbReference>
<evidence type="ECO:0000313" key="14">
    <source>
        <dbReference type="Proteomes" id="UP000004994"/>
    </source>
</evidence>
<dbReference type="InterPro" id="IPR058922">
    <property type="entry name" value="WHD_DRP"/>
</dbReference>
<evidence type="ECO:0000256" key="9">
    <source>
        <dbReference type="ARBA" id="ARBA00023136"/>
    </source>
</evidence>
<evidence type="ECO:0000256" key="4">
    <source>
        <dbReference type="ARBA" id="ARBA00022737"/>
    </source>
</evidence>
<evidence type="ECO:0000256" key="5">
    <source>
        <dbReference type="ARBA" id="ARBA00022741"/>
    </source>
</evidence>
<dbReference type="Gene3D" id="3.40.50.300">
    <property type="entry name" value="P-loop containing nucleotide triphosphate hydrolases"/>
    <property type="match status" value="1"/>
</dbReference>
<dbReference type="InParanoid" id="A0A3Q7F760"/>
<dbReference type="InterPro" id="IPR032675">
    <property type="entry name" value="LRR_dom_sf"/>
</dbReference>
<keyword evidence="7" id="KW-0067">ATP-binding</keyword>
<keyword evidence="3" id="KW-0433">Leucine-rich repeat</keyword>
<organism evidence="13">
    <name type="scientific">Solanum lycopersicum</name>
    <name type="common">Tomato</name>
    <name type="synonym">Lycopersicon esculentum</name>
    <dbReference type="NCBI Taxonomy" id="4081"/>
    <lineage>
        <taxon>Eukaryota</taxon>
        <taxon>Viridiplantae</taxon>
        <taxon>Streptophyta</taxon>
        <taxon>Embryophyta</taxon>
        <taxon>Tracheophyta</taxon>
        <taxon>Spermatophyta</taxon>
        <taxon>Magnoliopsida</taxon>
        <taxon>eudicotyledons</taxon>
        <taxon>Gunneridae</taxon>
        <taxon>Pentapetalae</taxon>
        <taxon>asterids</taxon>
        <taxon>lamiids</taxon>
        <taxon>Solanales</taxon>
        <taxon>Solanaceae</taxon>
        <taxon>Solanoideae</taxon>
        <taxon>Solaneae</taxon>
        <taxon>Solanum</taxon>
        <taxon>Solanum subgen. Lycopersicon</taxon>
    </lineage>
</organism>
<name>A0A3Q7F760_SOLLC</name>
<dbReference type="InterPro" id="IPR027417">
    <property type="entry name" value="P-loop_NTPase"/>
</dbReference>
<dbReference type="InterPro" id="IPR002182">
    <property type="entry name" value="NB-ARC"/>
</dbReference>
<evidence type="ECO:0000256" key="3">
    <source>
        <dbReference type="ARBA" id="ARBA00022614"/>
    </source>
</evidence>
<keyword evidence="5" id="KW-0547">Nucleotide-binding</keyword>
<reference evidence="13" key="2">
    <citation type="submission" date="2019-01" db="UniProtKB">
        <authorList>
            <consortium name="EnsemblPlants"/>
        </authorList>
    </citation>
    <scope>IDENTIFICATION</scope>
    <source>
        <strain evidence="13">cv. Heinz 1706</strain>
    </source>
</reference>
<dbReference type="GO" id="GO:0098542">
    <property type="term" value="P:defense response to other organism"/>
    <property type="evidence" value="ECO:0000318"/>
    <property type="project" value="GO_Central"/>
</dbReference>
<evidence type="ECO:0000256" key="8">
    <source>
        <dbReference type="ARBA" id="ARBA00023054"/>
    </source>
</evidence>
<dbReference type="Gene3D" id="1.10.8.430">
    <property type="entry name" value="Helical domain of apoptotic protease-activating factors"/>
    <property type="match status" value="1"/>
</dbReference>
<dbReference type="EnsemblPlants" id="Solyc02g084450.3.1">
    <property type="protein sequence ID" value="Solyc02g084450.3.1"/>
    <property type="gene ID" value="Solyc02g084450.3"/>
</dbReference>
<dbReference type="PANTHER" id="PTHR23155">
    <property type="entry name" value="DISEASE RESISTANCE PROTEIN RP"/>
    <property type="match status" value="1"/>
</dbReference>
<dbReference type="PROSITE" id="PS51450">
    <property type="entry name" value="LRR"/>
    <property type="match status" value="1"/>
</dbReference>
<dbReference type="PaxDb" id="4081-Solyc02g084450.2.1"/>
<dbReference type="InterPro" id="IPR042197">
    <property type="entry name" value="Apaf_helical"/>
</dbReference>
<dbReference type="Pfam" id="PF13855">
    <property type="entry name" value="LRR_8"/>
    <property type="match status" value="1"/>
</dbReference>
<evidence type="ECO:0000256" key="2">
    <source>
        <dbReference type="ARBA" id="ARBA00008894"/>
    </source>
</evidence>
<dbReference type="InterPro" id="IPR036388">
    <property type="entry name" value="WH-like_DNA-bd_sf"/>
</dbReference>
<dbReference type="Gramene" id="Solyc02g084450.3.1">
    <property type="protein sequence ID" value="Solyc02g084450.3.1"/>
    <property type="gene ID" value="Solyc02g084450.3"/>
</dbReference>
<comment type="similarity">
    <text evidence="2">Belongs to the disease resistance NB-LRR family.</text>
</comment>
<dbReference type="InterPro" id="IPR056789">
    <property type="entry name" value="LRR_R13L1-DRL21"/>
</dbReference>
<keyword evidence="4" id="KW-0677">Repeat</keyword>
<reference evidence="13" key="1">
    <citation type="journal article" date="2012" name="Nature">
        <title>The tomato genome sequence provides insights into fleshy fruit evolution.</title>
        <authorList>
            <consortium name="Tomato Genome Consortium"/>
        </authorList>
    </citation>
    <scope>NUCLEOTIDE SEQUENCE [LARGE SCALE GENOMIC DNA]</scope>
    <source>
        <strain evidence="13">cv. Heinz 1706</strain>
    </source>
</reference>
<protein>
    <submittedName>
        <fullName evidence="13">Uncharacterized protein</fullName>
    </submittedName>
</protein>
<comment type="subcellular location">
    <subcellularLocation>
        <location evidence="1">Membrane</location>
        <topology evidence="1">Peripheral membrane protein</topology>
    </subcellularLocation>
</comment>
<dbReference type="SUPFAM" id="SSF52058">
    <property type="entry name" value="L domain-like"/>
    <property type="match status" value="1"/>
</dbReference>
<dbReference type="Pfam" id="PF00931">
    <property type="entry name" value="NB-ARC"/>
    <property type="match status" value="1"/>
</dbReference>
<dbReference type="Gene3D" id="1.10.10.10">
    <property type="entry name" value="Winged helix-like DNA-binding domain superfamily/Winged helix DNA-binding domain"/>
    <property type="match status" value="1"/>
</dbReference>
<accession>A0A3Q7F760</accession>
<dbReference type="GO" id="GO:0043531">
    <property type="term" value="F:ADP binding"/>
    <property type="evidence" value="ECO:0007669"/>
    <property type="project" value="InterPro"/>
</dbReference>
<dbReference type="Pfam" id="PF25019">
    <property type="entry name" value="LRR_R13L1-DRL21"/>
    <property type="match status" value="1"/>
</dbReference>
<keyword evidence="9" id="KW-0472">Membrane</keyword>
<dbReference type="PANTHER" id="PTHR23155:SF1223">
    <property type="entry name" value="NB-ARC DOMAIN-CONTAINING PROTEIN"/>
    <property type="match status" value="1"/>
</dbReference>
<evidence type="ECO:0000256" key="7">
    <source>
        <dbReference type="ARBA" id="ARBA00022840"/>
    </source>
</evidence>
<evidence type="ECO:0000259" key="12">
    <source>
        <dbReference type="Pfam" id="PF25019"/>
    </source>
</evidence>
<keyword evidence="14" id="KW-1185">Reference proteome</keyword>
<dbReference type="SMART" id="SM00369">
    <property type="entry name" value="LRR_TYP"/>
    <property type="match status" value="1"/>
</dbReference>
<dbReference type="OMA" id="PERMPIS"/>
<evidence type="ECO:0000256" key="1">
    <source>
        <dbReference type="ARBA" id="ARBA00004170"/>
    </source>
</evidence>
<dbReference type="InterPro" id="IPR044974">
    <property type="entry name" value="Disease_R_plants"/>
</dbReference>
<dbReference type="Pfam" id="PF23559">
    <property type="entry name" value="WHD_DRP"/>
    <property type="match status" value="1"/>
</dbReference>
<evidence type="ECO:0000259" key="10">
    <source>
        <dbReference type="Pfam" id="PF00931"/>
    </source>
</evidence>
<feature type="domain" description="NB-ARC" evidence="10">
    <location>
        <begin position="174"/>
        <end position="338"/>
    </location>
</feature>
<dbReference type="AlphaFoldDB" id="A0A3Q7F760"/>
<dbReference type="Gene3D" id="3.80.10.10">
    <property type="entry name" value="Ribonuclease Inhibitor"/>
    <property type="match status" value="1"/>
</dbReference>
<dbReference type="GO" id="GO:0005524">
    <property type="term" value="F:ATP binding"/>
    <property type="evidence" value="ECO:0007669"/>
    <property type="project" value="UniProtKB-KW"/>
</dbReference>